<evidence type="ECO:0000313" key="3">
    <source>
        <dbReference type="Proteomes" id="UP000059680"/>
    </source>
</evidence>
<keyword evidence="3" id="KW-1185">Reference proteome</keyword>
<organism evidence="2 3">
    <name type="scientific">Oryza sativa subsp. japonica</name>
    <name type="common">Rice</name>
    <dbReference type="NCBI Taxonomy" id="39947"/>
    <lineage>
        <taxon>Eukaryota</taxon>
        <taxon>Viridiplantae</taxon>
        <taxon>Streptophyta</taxon>
        <taxon>Embryophyta</taxon>
        <taxon>Tracheophyta</taxon>
        <taxon>Spermatophyta</taxon>
        <taxon>Magnoliopsida</taxon>
        <taxon>Liliopsida</taxon>
        <taxon>Poales</taxon>
        <taxon>Poaceae</taxon>
        <taxon>BOP clade</taxon>
        <taxon>Oryzoideae</taxon>
        <taxon>Oryzeae</taxon>
        <taxon>Oryzinae</taxon>
        <taxon>Oryza</taxon>
        <taxon>Oryza sativa</taxon>
    </lineage>
</organism>
<reference evidence="2 3" key="2">
    <citation type="journal article" date="2013" name="Plant Cell Physiol.">
        <title>Rice Annotation Project Database (RAP-DB): an integrative and interactive database for rice genomics.</title>
        <authorList>
            <person name="Sakai H."/>
            <person name="Lee S.S."/>
            <person name="Tanaka T."/>
            <person name="Numa H."/>
            <person name="Kim J."/>
            <person name="Kawahara Y."/>
            <person name="Wakimoto H."/>
            <person name="Yang C.C."/>
            <person name="Iwamoto M."/>
            <person name="Abe T."/>
            <person name="Yamada Y."/>
            <person name="Muto A."/>
            <person name="Inokuchi H."/>
            <person name="Ikemura T."/>
            <person name="Matsumoto T."/>
            <person name="Sasaki T."/>
            <person name="Itoh T."/>
        </authorList>
    </citation>
    <scope>NUCLEOTIDE SEQUENCE [LARGE SCALE GENOMIC DNA]</scope>
    <source>
        <strain evidence="3">cv. Nipponbare</strain>
    </source>
</reference>
<gene>
    <name evidence="2" type="ordered locus">Os03g0414200</name>
    <name evidence="2" type="ORF">OSNPB_030414200</name>
</gene>
<reference evidence="2 3" key="3">
    <citation type="journal article" date="2013" name="Rice">
        <title>Improvement of the Oryza sativa Nipponbare reference genome using next generation sequence and optical map data.</title>
        <authorList>
            <person name="Kawahara Y."/>
            <person name="de la Bastide M."/>
            <person name="Hamilton J.P."/>
            <person name="Kanamori H."/>
            <person name="McCombie W.R."/>
            <person name="Ouyang S."/>
            <person name="Schwartz D.C."/>
            <person name="Tanaka T."/>
            <person name="Wu J."/>
            <person name="Zhou S."/>
            <person name="Childs K.L."/>
            <person name="Davidson R.M."/>
            <person name="Lin H."/>
            <person name="Quesada-Ocampo L."/>
            <person name="Vaillancourt B."/>
            <person name="Sakai H."/>
            <person name="Lee S.S."/>
            <person name="Kim J."/>
            <person name="Numa H."/>
            <person name="Itoh T."/>
            <person name="Buell C.R."/>
            <person name="Matsumoto T."/>
        </authorList>
    </citation>
    <scope>NUCLEOTIDE SEQUENCE [LARGE SCALE GENOMIC DNA]</scope>
    <source>
        <strain evidence="3">cv. Nipponbare</strain>
    </source>
</reference>
<protein>
    <submittedName>
        <fullName evidence="2">Os03g0414200 protein</fullName>
    </submittedName>
</protein>
<dbReference type="AlphaFoldDB" id="A0A0P0VYP6"/>
<feature type="compositionally biased region" description="Basic and acidic residues" evidence="1">
    <location>
        <begin position="51"/>
        <end position="61"/>
    </location>
</feature>
<feature type="compositionally biased region" description="Basic and acidic residues" evidence="1">
    <location>
        <begin position="114"/>
        <end position="136"/>
    </location>
</feature>
<dbReference type="SMR" id="A0A0P0VYP6"/>
<feature type="region of interest" description="Disordered" evidence="1">
    <location>
        <begin position="1"/>
        <end position="138"/>
    </location>
</feature>
<feature type="compositionally biased region" description="Basic and acidic residues" evidence="1">
    <location>
        <begin position="78"/>
        <end position="99"/>
    </location>
</feature>
<evidence type="ECO:0000313" key="2">
    <source>
        <dbReference type="EMBL" id="BAS84686.1"/>
    </source>
</evidence>
<reference evidence="3" key="1">
    <citation type="journal article" date="2005" name="Nature">
        <title>The map-based sequence of the rice genome.</title>
        <authorList>
            <consortium name="International rice genome sequencing project (IRGSP)"/>
            <person name="Matsumoto T."/>
            <person name="Wu J."/>
            <person name="Kanamori H."/>
            <person name="Katayose Y."/>
            <person name="Fujisawa M."/>
            <person name="Namiki N."/>
            <person name="Mizuno H."/>
            <person name="Yamamoto K."/>
            <person name="Antonio B.A."/>
            <person name="Baba T."/>
            <person name="Sakata K."/>
            <person name="Nagamura Y."/>
            <person name="Aoki H."/>
            <person name="Arikawa K."/>
            <person name="Arita K."/>
            <person name="Bito T."/>
            <person name="Chiden Y."/>
            <person name="Fujitsuka N."/>
            <person name="Fukunaka R."/>
            <person name="Hamada M."/>
            <person name="Harada C."/>
            <person name="Hayashi A."/>
            <person name="Hijishita S."/>
            <person name="Honda M."/>
            <person name="Hosokawa S."/>
            <person name="Ichikawa Y."/>
            <person name="Idonuma A."/>
            <person name="Iijima M."/>
            <person name="Ikeda M."/>
            <person name="Ikeno M."/>
            <person name="Ito K."/>
            <person name="Ito S."/>
            <person name="Ito T."/>
            <person name="Ito Y."/>
            <person name="Ito Y."/>
            <person name="Iwabuchi A."/>
            <person name="Kamiya K."/>
            <person name="Karasawa W."/>
            <person name="Kurita K."/>
            <person name="Katagiri S."/>
            <person name="Kikuta A."/>
            <person name="Kobayashi H."/>
            <person name="Kobayashi N."/>
            <person name="Machita K."/>
            <person name="Maehara T."/>
            <person name="Masukawa M."/>
            <person name="Mizubayashi T."/>
            <person name="Mukai Y."/>
            <person name="Nagasaki H."/>
            <person name="Nagata Y."/>
            <person name="Naito S."/>
            <person name="Nakashima M."/>
            <person name="Nakama Y."/>
            <person name="Nakamichi Y."/>
            <person name="Nakamura M."/>
            <person name="Meguro A."/>
            <person name="Negishi M."/>
            <person name="Ohta I."/>
            <person name="Ohta T."/>
            <person name="Okamoto M."/>
            <person name="Ono N."/>
            <person name="Saji S."/>
            <person name="Sakaguchi M."/>
            <person name="Sakai K."/>
            <person name="Shibata M."/>
            <person name="Shimokawa T."/>
            <person name="Song J."/>
            <person name="Takazaki Y."/>
            <person name="Terasawa K."/>
            <person name="Tsugane M."/>
            <person name="Tsuji K."/>
            <person name="Ueda S."/>
            <person name="Waki K."/>
            <person name="Yamagata H."/>
            <person name="Yamamoto M."/>
            <person name="Yamamoto S."/>
            <person name="Yamane H."/>
            <person name="Yoshiki S."/>
            <person name="Yoshihara R."/>
            <person name="Yukawa K."/>
            <person name="Zhong H."/>
            <person name="Yano M."/>
            <person name="Yuan Q."/>
            <person name="Ouyang S."/>
            <person name="Liu J."/>
            <person name="Jones K.M."/>
            <person name="Gansberger K."/>
            <person name="Moffat K."/>
            <person name="Hill J."/>
            <person name="Bera J."/>
            <person name="Fadrosh D."/>
            <person name="Jin S."/>
            <person name="Johri S."/>
            <person name="Kim M."/>
            <person name="Overton L."/>
            <person name="Reardon M."/>
            <person name="Tsitrin T."/>
            <person name="Vuong H."/>
            <person name="Weaver B."/>
            <person name="Ciecko A."/>
            <person name="Tallon L."/>
            <person name="Jackson J."/>
            <person name="Pai G."/>
            <person name="Aken S.V."/>
            <person name="Utterback T."/>
            <person name="Reidmuller S."/>
            <person name="Feldblyum T."/>
            <person name="Hsiao J."/>
            <person name="Zismann V."/>
            <person name="Iobst S."/>
            <person name="de Vazeille A.R."/>
            <person name="Buell C.R."/>
            <person name="Ying K."/>
            <person name="Li Y."/>
            <person name="Lu T."/>
            <person name="Huang Y."/>
            <person name="Zhao Q."/>
            <person name="Feng Q."/>
            <person name="Zhang L."/>
            <person name="Zhu J."/>
            <person name="Weng Q."/>
            <person name="Mu J."/>
            <person name="Lu Y."/>
            <person name="Fan D."/>
            <person name="Liu Y."/>
            <person name="Guan J."/>
            <person name="Zhang Y."/>
            <person name="Yu S."/>
            <person name="Liu X."/>
            <person name="Zhang Y."/>
            <person name="Hong G."/>
            <person name="Han B."/>
            <person name="Choisne N."/>
            <person name="Demange N."/>
            <person name="Orjeda G."/>
            <person name="Samain S."/>
            <person name="Cattolico L."/>
            <person name="Pelletier E."/>
            <person name="Couloux A."/>
            <person name="Segurens B."/>
            <person name="Wincker P."/>
            <person name="D'Hont A."/>
            <person name="Scarpelli C."/>
            <person name="Weissenbach J."/>
            <person name="Salanoubat M."/>
            <person name="Quetier F."/>
            <person name="Yu Y."/>
            <person name="Kim H.R."/>
            <person name="Rambo T."/>
            <person name="Currie J."/>
            <person name="Collura K."/>
            <person name="Luo M."/>
            <person name="Yang T."/>
            <person name="Ammiraju J.S.S."/>
            <person name="Engler F."/>
            <person name="Soderlund C."/>
            <person name="Wing R.A."/>
            <person name="Palmer L.E."/>
            <person name="de la Bastide M."/>
            <person name="Spiegel L."/>
            <person name="Nascimento L."/>
            <person name="Zutavern T."/>
            <person name="O'Shaughnessy A."/>
            <person name="Dike S."/>
            <person name="Dedhia N."/>
            <person name="Preston R."/>
            <person name="Balija V."/>
            <person name="McCombie W.R."/>
            <person name="Chow T."/>
            <person name="Chen H."/>
            <person name="Chung M."/>
            <person name="Chen C."/>
            <person name="Shaw J."/>
            <person name="Wu H."/>
            <person name="Hsiao K."/>
            <person name="Chao Y."/>
            <person name="Chu M."/>
            <person name="Cheng C."/>
            <person name="Hour A."/>
            <person name="Lee P."/>
            <person name="Lin S."/>
            <person name="Lin Y."/>
            <person name="Liou J."/>
            <person name="Liu S."/>
            <person name="Hsing Y."/>
            <person name="Raghuvanshi S."/>
            <person name="Mohanty A."/>
            <person name="Bharti A.K."/>
            <person name="Gaur A."/>
            <person name="Gupta V."/>
            <person name="Kumar D."/>
            <person name="Ravi V."/>
            <person name="Vij S."/>
            <person name="Kapur A."/>
            <person name="Khurana P."/>
            <person name="Khurana P."/>
            <person name="Khurana J.P."/>
            <person name="Tyagi A.K."/>
            <person name="Gaikwad K."/>
            <person name="Singh A."/>
            <person name="Dalal V."/>
            <person name="Srivastava S."/>
            <person name="Dixit A."/>
            <person name="Pal A.K."/>
            <person name="Ghazi I.A."/>
            <person name="Yadav M."/>
            <person name="Pandit A."/>
            <person name="Bhargava A."/>
            <person name="Sureshbabu K."/>
            <person name="Batra K."/>
            <person name="Sharma T.R."/>
            <person name="Mohapatra T."/>
            <person name="Singh N.K."/>
            <person name="Messing J."/>
            <person name="Nelson A.B."/>
            <person name="Fuks G."/>
            <person name="Kavchok S."/>
            <person name="Keizer G."/>
            <person name="Linton E."/>
            <person name="Llaca V."/>
            <person name="Song R."/>
            <person name="Tanyolac B."/>
            <person name="Young S."/>
            <person name="Ho-Il K."/>
            <person name="Hahn J.H."/>
            <person name="Sangsakoo G."/>
            <person name="Vanavichit A."/>
            <person name="de Mattos Luiz.A.T."/>
            <person name="Zimmer P.D."/>
            <person name="Malone G."/>
            <person name="Dellagostin O."/>
            <person name="de Oliveira A.C."/>
            <person name="Bevan M."/>
            <person name="Bancroft I."/>
            <person name="Minx P."/>
            <person name="Cordum H."/>
            <person name="Wilson R."/>
            <person name="Cheng Z."/>
            <person name="Jin W."/>
            <person name="Jiang J."/>
            <person name="Leong S.A."/>
            <person name="Iwama H."/>
            <person name="Gojobori T."/>
            <person name="Itoh T."/>
            <person name="Niimura Y."/>
            <person name="Fujii Y."/>
            <person name="Habara T."/>
            <person name="Sakai H."/>
            <person name="Sato Y."/>
            <person name="Wilson G."/>
            <person name="Kumar K."/>
            <person name="McCouch S."/>
            <person name="Juretic N."/>
            <person name="Hoen D."/>
            <person name="Wright S."/>
            <person name="Bruskiewich R."/>
            <person name="Bureau T."/>
            <person name="Miyao A."/>
            <person name="Hirochika H."/>
            <person name="Nishikawa T."/>
            <person name="Kadowaki K."/>
            <person name="Sugiura M."/>
            <person name="Burr B."/>
            <person name="Sasaki T."/>
        </authorList>
    </citation>
    <scope>NUCLEOTIDE SEQUENCE [LARGE SCALE GENOMIC DNA]</scope>
    <source>
        <strain evidence="3">cv. Nipponbare</strain>
    </source>
</reference>
<name>A0A0P0VYP6_ORYSJ</name>
<dbReference type="PaxDb" id="39947-A0A0P0VYP6"/>
<dbReference type="EMBL" id="AP014959">
    <property type="protein sequence ID" value="BAS84686.1"/>
    <property type="molecule type" value="Genomic_DNA"/>
</dbReference>
<dbReference type="Proteomes" id="UP000059680">
    <property type="component" value="Chromosome 3"/>
</dbReference>
<feature type="non-terminal residue" evidence="2">
    <location>
        <position position="1"/>
    </location>
</feature>
<feature type="compositionally biased region" description="Polar residues" evidence="1">
    <location>
        <begin position="1"/>
        <end position="15"/>
    </location>
</feature>
<feature type="compositionally biased region" description="Basic residues" evidence="1">
    <location>
        <begin position="100"/>
        <end position="113"/>
    </location>
</feature>
<evidence type="ECO:0000256" key="1">
    <source>
        <dbReference type="SAM" id="MobiDB-lite"/>
    </source>
</evidence>
<accession>A0A0P0VYP6</accession>
<dbReference type="InParanoid" id="A0A0P0VYP6"/>
<sequence length="181" mass="20242">ASVQHLGTQIDNASSDGERHGGDQVLPPDPRGAAASLPRRPDGGVVAPRAGPEHGAGDARTAEPWALHRPAGEGAHGAAEERHGEERDRQERIHRDAAPRLRRLGRRPRRVLGRVREHLDSHSAHRDQPPVESPKELRRHCQPRLRGFYRVLHRVLRHAGEILDGDRNRRNQPPVAQQPRH</sequence>
<proteinExistence type="predicted"/>
<dbReference type="Gramene" id="Os03t0414200-00">
    <property type="protein sequence ID" value="Os03t0414200-00"/>
    <property type="gene ID" value="Os03g0414200"/>
</dbReference>